<gene>
    <name evidence="1" type="ORF">N0F65_010797</name>
</gene>
<keyword evidence="2" id="KW-1185">Reference proteome</keyword>
<comment type="caution">
    <text evidence="1">The sequence shown here is derived from an EMBL/GenBank/DDBJ whole genome shotgun (WGS) entry which is preliminary data.</text>
</comment>
<evidence type="ECO:0000313" key="2">
    <source>
        <dbReference type="Proteomes" id="UP001146120"/>
    </source>
</evidence>
<accession>A0AAV2YGU8</accession>
<reference evidence="1" key="2">
    <citation type="journal article" date="2023" name="Microbiol Resour">
        <title>Decontamination and Annotation of the Draft Genome Sequence of the Oomycete Lagenidium giganteum ARSEF 373.</title>
        <authorList>
            <person name="Morgan W.R."/>
            <person name="Tartar A."/>
        </authorList>
    </citation>
    <scope>NUCLEOTIDE SEQUENCE</scope>
    <source>
        <strain evidence="1">ARSEF 373</strain>
    </source>
</reference>
<name>A0AAV2YGU8_9STRA</name>
<organism evidence="1 2">
    <name type="scientific">Lagenidium giganteum</name>
    <dbReference type="NCBI Taxonomy" id="4803"/>
    <lineage>
        <taxon>Eukaryota</taxon>
        <taxon>Sar</taxon>
        <taxon>Stramenopiles</taxon>
        <taxon>Oomycota</taxon>
        <taxon>Peronosporomycetes</taxon>
        <taxon>Pythiales</taxon>
        <taxon>Pythiaceae</taxon>
    </lineage>
</organism>
<protein>
    <submittedName>
        <fullName evidence="1">Uncharacterized protein</fullName>
    </submittedName>
</protein>
<dbReference type="EMBL" id="DAKRPA010000324">
    <property type="protein sequence ID" value="DAZ93331.1"/>
    <property type="molecule type" value="Genomic_DNA"/>
</dbReference>
<reference evidence="1" key="1">
    <citation type="submission" date="2022-11" db="EMBL/GenBank/DDBJ databases">
        <authorList>
            <person name="Morgan W.R."/>
            <person name="Tartar A."/>
        </authorList>
    </citation>
    <scope>NUCLEOTIDE SEQUENCE</scope>
    <source>
        <strain evidence="1">ARSEF 373</strain>
    </source>
</reference>
<dbReference type="AlphaFoldDB" id="A0AAV2YGU8"/>
<evidence type="ECO:0000313" key="1">
    <source>
        <dbReference type="EMBL" id="DAZ93331.1"/>
    </source>
</evidence>
<sequence length="32" mass="3707">MHRSLSACVPSEILQPSKNVWSQWAVHLLNFQ</sequence>
<proteinExistence type="predicted"/>
<dbReference type="Proteomes" id="UP001146120">
    <property type="component" value="Unassembled WGS sequence"/>
</dbReference>